<gene>
    <name evidence="1" type="ORF">HINF_LOCUS3883</name>
    <name evidence="2" type="ORF">HINF_LOCUS50552</name>
</gene>
<organism evidence="1">
    <name type="scientific">Hexamita inflata</name>
    <dbReference type="NCBI Taxonomy" id="28002"/>
    <lineage>
        <taxon>Eukaryota</taxon>
        <taxon>Metamonada</taxon>
        <taxon>Diplomonadida</taxon>
        <taxon>Hexamitidae</taxon>
        <taxon>Hexamitinae</taxon>
        <taxon>Hexamita</taxon>
    </lineage>
</organism>
<evidence type="ECO:0000313" key="1">
    <source>
        <dbReference type="EMBL" id="CAI9916238.1"/>
    </source>
</evidence>
<dbReference type="EMBL" id="CATOUU010000094">
    <property type="protein sequence ID" value="CAI9916238.1"/>
    <property type="molecule type" value="Genomic_DNA"/>
</dbReference>
<reference evidence="1" key="1">
    <citation type="submission" date="2023-06" db="EMBL/GenBank/DDBJ databases">
        <authorList>
            <person name="Kurt Z."/>
        </authorList>
    </citation>
    <scope>NUCLEOTIDE SEQUENCE</scope>
</reference>
<comment type="caution">
    <text evidence="1">The sequence shown here is derived from an EMBL/GenBank/DDBJ whole genome shotgun (WGS) entry which is preliminary data.</text>
</comment>
<dbReference type="AlphaFoldDB" id="A0AA86NBB6"/>
<dbReference type="EMBL" id="CAXDID020000242">
    <property type="protein sequence ID" value="CAL6062987.1"/>
    <property type="molecule type" value="Genomic_DNA"/>
</dbReference>
<reference evidence="2 3" key="2">
    <citation type="submission" date="2024-07" db="EMBL/GenBank/DDBJ databases">
        <authorList>
            <person name="Akdeniz Z."/>
        </authorList>
    </citation>
    <scope>NUCLEOTIDE SEQUENCE [LARGE SCALE GENOMIC DNA]</scope>
</reference>
<evidence type="ECO:0000313" key="3">
    <source>
        <dbReference type="Proteomes" id="UP001642409"/>
    </source>
</evidence>
<evidence type="ECO:0000313" key="2">
    <source>
        <dbReference type="EMBL" id="CAL6062987.1"/>
    </source>
</evidence>
<proteinExistence type="predicted"/>
<accession>A0AA86NBB6</accession>
<sequence>MNVNDKIFLTQKANNINLFIYTNVTQQSQIDVQVNNVEVNSFALFGFNKNNQFVSDSNINISLRFQVITGALLCTICNIEAQRCHFVFIASGKQISGMIIEPKYSFTVQQCSIQYRLNSINSSGLTNVVKQNIILIIDQSQLSGSNLLYSSNNGYIASTIFVLIQLNISDLQICVDNTSRLGQESVQIVFVGNEFASCDLCEQNMLVVYGLCSETLNYSEAVNGIYQCVYPFEYVDTKCICAYGFMLNNTLCINIVESINNINNVFSSYNNDYILLLEQKIENQLIINQMILNNIKELENIIQYDNSQFDHNLMMNTSILDNRIYYNVSTLQNDLQMLQITADTNLLTNSTVLDQRIFNNATALNNNIQNLTLHQNDIDDSMLKFKQIIEQQQNTINNLIQQINCTSNYGYSMIDGSCVQVSCPIQGQQNINGICQCTNINSIVVDGQCVCPINSNVIGSACVCSISGQTIQNGQCVCFTEGAFVDNNVCTCGVNSINISNTCACPSNSQIVNNECVCNIISGQTMKNGLCSCLTAGAFVNDGVCTCGQNALNITNMCICPINSSLVNNICTCDKIQGQQAINGMCLCPSGQSVVNNSCQQTNYVINISNFECSQIYFIQQFDIESITKHVSTSQNFDAGYVFSASTKIENAFVDVSDNIYTALYPLFQFQINFMNIKIRFGTQTLTSGSFILSSTSSVFVNQMNIISKIDSQLTVNSQLNILTSTSMNASVTNLLVNLSFAPSTGNITLINNINGVFNISGYQVLGSFVSTKTVAMIGINVNAEIIYANLVSFQPSAFKVGNGSSYLFGSSVSTKSSIFINNFAVVLGNSVNFLLLDSIQTTNSENYYYYFGGIIAHINSNSIVNVINIILDSYQKLSTSYVCYSGFLVGFVQSSTSEIYIKNLCLQQSITSTTQFFYYLGLIGWNSGCTTIQNVSVVFSIQTTAQIYCFGIIGIQLQSSLYTEVLNVISTVSFSSNSGNFVGSVIGAEEAIKCSINNTNIVGGSINSGSNYVGGFSGYQLNNTITINNSSIFKTNISGSTQIGGFVGLQTQTSSLYLINSNIQVVCLYGSNYVGIVVGNNNGVNFISGSSSTQNYINSVMQNNCAVLQNTISIVGC</sequence>
<keyword evidence="3" id="KW-1185">Reference proteome</keyword>
<dbReference type="Proteomes" id="UP001642409">
    <property type="component" value="Unassembled WGS sequence"/>
</dbReference>
<name>A0AA86NBB6_9EUKA</name>
<protein>
    <submittedName>
        <fullName evidence="1">Uncharacterized protein</fullName>
    </submittedName>
</protein>